<dbReference type="EC" id="2.4.1.-" evidence="5"/>
<evidence type="ECO:0000313" key="5">
    <source>
        <dbReference type="EMBL" id="AKE41583.1"/>
    </source>
</evidence>
<evidence type="ECO:0000256" key="1">
    <source>
        <dbReference type="ARBA" id="ARBA00022676"/>
    </source>
</evidence>
<organism evidence="5 7">
    <name type="scientific">Corynebacterium kutscheri</name>
    <dbReference type="NCBI Taxonomy" id="35755"/>
    <lineage>
        <taxon>Bacteria</taxon>
        <taxon>Bacillati</taxon>
        <taxon>Actinomycetota</taxon>
        <taxon>Actinomycetes</taxon>
        <taxon>Mycobacteriales</taxon>
        <taxon>Corynebacteriaceae</taxon>
        <taxon>Corynebacterium</taxon>
    </lineage>
</organism>
<sequence length="372" mass="41121">MARVLLVSNDFPPTIGGIQSYLRDFVAALDPHDVVVFASTQDRVAAELFDAHVPYRVYRQHRKVMLPTWSTIRTMQEIIRREKIDTVWFGASAPLALMARWAKAAGAKKIIATTHGHEVGWSMIPGARQVLGVIGRNCDVVTYIADYTLRRFKKAFGQVSFEHLPSGVDIDRFHVPDAVTKQQLREQFCWQESLVVLCSSRLTSRKGQDMLIKAWPAVAKQHPHARLVIIGAGSYEAKLRALAAGQNSIEFAGRVSEDTLVKSLQAADIFAMPVRTRGGGLDVEGLGIVYLEAQACGLPIIAGNSGGAPETVNAESGIVVDGRSLSELITALHRLLSDTELRANMGKAGRENVEKHWQWAIMQQRLRRLIEP</sequence>
<evidence type="ECO:0000313" key="6">
    <source>
        <dbReference type="EMBL" id="VEH08862.1"/>
    </source>
</evidence>
<keyword evidence="1 5" id="KW-0328">Glycosyltransferase</keyword>
<feature type="domain" description="Glycosyltransferase subfamily 4-like N-terminal" evidence="4">
    <location>
        <begin position="15"/>
        <end position="172"/>
    </location>
</feature>
<dbReference type="STRING" id="35755.UL82_07095"/>
<dbReference type="OrthoDB" id="9808602at2"/>
<evidence type="ECO:0000259" key="4">
    <source>
        <dbReference type="Pfam" id="PF13439"/>
    </source>
</evidence>
<dbReference type="EMBL" id="LR134377">
    <property type="protein sequence ID" value="VEH08862.1"/>
    <property type="molecule type" value="Genomic_DNA"/>
</dbReference>
<dbReference type="GO" id="GO:0016758">
    <property type="term" value="F:hexosyltransferase activity"/>
    <property type="evidence" value="ECO:0007669"/>
    <property type="project" value="TreeGrafter"/>
</dbReference>
<dbReference type="AlphaFoldDB" id="A0A0F6R2D6"/>
<dbReference type="GO" id="GO:1903509">
    <property type="term" value="P:liposaccharide metabolic process"/>
    <property type="evidence" value="ECO:0007669"/>
    <property type="project" value="UniProtKB-ARBA"/>
</dbReference>
<dbReference type="PANTHER" id="PTHR45947">
    <property type="entry name" value="SULFOQUINOVOSYL TRANSFERASE SQD2"/>
    <property type="match status" value="1"/>
</dbReference>
<dbReference type="Gene3D" id="3.40.50.2000">
    <property type="entry name" value="Glycogen Phosphorylase B"/>
    <property type="match status" value="2"/>
</dbReference>
<reference evidence="5 7" key="1">
    <citation type="journal article" date="2015" name="Genome Announc.">
        <title>Complete Genome Sequence of Corynebacterium kutscheri DSM 20755, a Corynebacterial Type Strain with Remarkably Low G+C Content of Chromosomal DNA.</title>
        <authorList>
            <person name="Ruckert C."/>
            <person name="Albersmeier A."/>
            <person name="Winkler A."/>
            <person name="Tauch A."/>
        </authorList>
    </citation>
    <scope>NUCLEOTIDE SEQUENCE [LARGE SCALE GENOMIC DNA]</scope>
    <source>
        <strain evidence="5 7">DSM 20755</strain>
    </source>
</reference>
<dbReference type="GO" id="GO:1901137">
    <property type="term" value="P:carbohydrate derivative biosynthetic process"/>
    <property type="evidence" value="ECO:0007669"/>
    <property type="project" value="UniProtKB-ARBA"/>
</dbReference>
<protein>
    <submittedName>
        <fullName evidence="5">Glycosyltransferase</fullName>
        <ecNumber evidence="5">2.4.1.-</ecNumber>
    </submittedName>
    <submittedName>
        <fullName evidence="6">Mannosyltransferase</fullName>
        <ecNumber evidence="6">2.4.1.57</ecNumber>
    </submittedName>
</protein>
<evidence type="ECO:0000259" key="3">
    <source>
        <dbReference type="Pfam" id="PF00534"/>
    </source>
</evidence>
<reference evidence="6 8" key="2">
    <citation type="submission" date="2018-12" db="EMBL/GenBank/DDBJ databases">
        <authorList>
            <consortium name="Pathogen Informatics"/>
        </authorList>
    </citation>
    <scope>NUCLEOTIDE SEQUENCE [LARGE SCALE GENOMIC DNA]</scope>
    <source>
        <strain evidence="6 8">NCTC949</strain>
    </source>
</reference>
<evidence type="ECO:0000313" key="8">
    <source>
        <dbReference type="Proteomes" id="UP000271380"/>
    </source>
</evidence>
<evidence type="ECO:0000256" key="2">
    <source>
        <dbReference type="ARBA" id="ARBA00022679"/>
    </source>
</evidence>
<dbReference type="Pfam" id="PF00534">
    <property type="entry name" value="Glycos_transf_1"/>
    <property type="match status" value="1"/>
</dbReference>
<feature type="domain" description="Glycosyl transferase family 1" evidence="3">
    <location>
        <begin position="191"/>
        <end position="351"/>
    </location>
</feature>
<proteinExistence type="predicted"/>
<dbReference type="InterPro" id="IPR050194">
    <property type="entry name" value="Glycosyltransferase_grp1"/>
</dbReference>
<gene>
    <name evidence="5" type="primary">pimB</name>
    <name evidence="6" type="synonym">pimB_2</name>
    <name evidence="6" type="ORF">NCTC949_01987</name>
    <name evidence="5" type="ORF">UL82_07095</name>
</gene>
<dbReference type="InterPro" id="IPR001296">
    <property type="entry name" value="Glyco_trans_1"/>
</dbReference>
<dbReference type="Pfam" id="PF13439">
    <property type="entry name" value="Glyco_transf_4"/>
    <property type="match status" value="1"/>
</dbReference>
<keyword evidence="2 5" id="KW-0808">Transferase</keyword>
<dbReference type="SUPFAM" id="SSF53756">
    <property type="entry name" value="UDP-Glycosyltransferase/glycogen phosphorylase"/>
    <property type="match status" value="1"/>
</dbReference>
<name>A0A0F6R2D6_9CORY</name>
<keyword evidence="7" id="KW-1185">Reference proteome</keyword>
<dbReference type="Proteomes" id="UP000033457">
    <property type="component" value="Chromosome"/>
</dbReference>
<dbReference type="EC" id="2.4.1.57" evidence="6"/>
<accession>A0A0F6R2D6</accession>
<dbReference type="PANTHER" id="PTHR45947:SF3">
    <property type="entry name" value="SULFOQUINOVOSYL TRANSFERASE SQD2"/>
    <property type="match status" value="1"/>
</dbReference>
<evidence type="ECO:0000313" key="7">
    <source>
        <dbReference type="Proteomes" id="UP000033457"/>
    </source>
</evidence>
<dbReference type="EMBL" id="CP011312">
    <property type="protein sequence ID" value="AKE41583.1"/>
    <property type="molecule type" value="Genomic_DNA"/>
</dbReference>
<dbReference type="RefSeq" id="WP_046439936.1">
    <property type="nucleotide sequence ID" value="NZ_CP011312.1"/>
</dbReference>
<dbReference type="CDD" id="cd03801">
    <property type="entry name" value="GT4_PimA-like"/>
    <property type="match status" value="1"/>
</dbReference>
<dbReference type="InterPro" id="IPR028098">
    <property type="entry name" value="Glyco_trans_4-like_N"/>
</dbReference>
<dbReference type="HOGENOM" id="CLU_009583_2_5_11"/>
<dbReference type="KEGG" id="cku:UL82_07095"/>
<dbReference type="Proteomes" id="UP000271380">
    <property type="component" value="Chromosome"/>
</dbReference>